<keyword evidence="1" id="KW-0436">Ligase</keyword>
<feature type="domain" description="Aminoacyl-transfer RNA synthetases class-II family profile" evidence="6">
    <location>
        <begin position="66"/>
        <end position="296"/>
    </location>
</feature>
<dbReference type="PANTHER" id="PTHR22594:SF5">
    <property type="entry name" value="ASPARTATE--TRNA LIGASE, MITOCHONDRIAL"/>
    <property type="match status" value="1"/>
</dbReference>
<evidence type="ECO:0000256" key="4">
    <source>
        <dbReference type="ARBA" id="ARBA00022917"/>
    </source>
</evidence>
<dbReference type="OrthoDB" id="439710at2759"/>
<keyword evidence="2" id="KW-0547">Nucleotide-binding</keyword>
<organism evidence="7 8">
    <name type="scientific">Diversispora eburnea</name>
    <dbReference type="NCBI Taxonomy" id="1213867"/>
    <lineage>
        <taxon>Eukaryota</taxon>
        <taxon>Fungi</taxon>
        <taxon>Fungi incertae sedis</taxon>
        <taxon>Mucoromycota</taxon>
        <taxon>Glomeromycotina</taxon>
        <taxon>Glomeromycetes</taxon>
        <taxon>Diversisporales</taxon>
        <taxon>Diversisporaceae</taxon>
        <taxon>Diversispora</taxon>
    </lineage>
</organism>
<dbReference type="PRINTS" id="PR01042">
    <property type="entry name" value="TRNASYNTHASP"/>
</dbReference>
<evidence type="ECO:0000259" key="6">
    <source>
        <dbReference type="PROSITE" id="PS50862"/>
    </source>
</evidence>
<dbReference type="Proteomes" id="UP000789706">
    <property type="component" value="Unassembled WGS sequence"/>
</dbReference>
<dbReference type="GO" id="GO:0005524">
    <property type="term" value="F:ATP binding"/>
    <property type="evidence" value="ECO:0007669"/>
    <property type="project" value="UniProtKB-KW"/>
</dbReference>
<dbReference type="Gene3D" id="3.30.930.10">
    <property type="entry name" value="Bira Bifunctional Protein, Domain 2"/>
    <property type="match status" value="2"/>
</dbReference>
<dbReference type="InterPro" id="IPR006195">
    <property type="entry name" value="aa-tRNA-synth_II"/>
</dbReference>
<evidence type="ECO:0000256" key="2">
    <source>
        <dbReference type="ARBA" id="ARBA00022741"/>
    </source>
</evidence>
<reference evidence="7" key="1">
    <citation type="submission" date="2021-06" db="EMBL/GenBank/DDBJ databases">
        <authorList>
            <person name="Kallberg Y."/>
            <person name="Tangrot J."/>
            <person name="Rosling A."/>
        </authorList>
    </citation>
    <scope>NUCLEOTIDE SEQUENCE</scope>
    <source>
        <strain evidence="7">AZ414A</strain>
    </source>
</reference>
<accession>A0A9N9ALM7</accession>
<dbReference type="InterPro" id="IPR002312">
    <property type="entry name" value="Asp/Asn-tRNA-synth_IIb"/>
</dbReference>
<dbReference type="PANTHER" id="PTHR22594">
    <property type="entry name" value="ASPARTYL/LYSYL-TRNA SYNTHETASE"/>
    <property type="match status" value="1"/>
</dbReference>
<proteinExistence type="predicted"/>
<keyword evidence="4" id="KW-0648">Protein biosynthesis</keyword>
<name>A0A9N9ALM7_9GLOM</name>
<evidence type="ECO:0000313" key="8">
    <source>
        <dbReference type="Proteomes" id="UP000789706"/>
    </source>
</evidence>
<evidence type="ECO:0000256" key="5">
    <source>
        <dbReference type="ARBA" id="ARBA00023146"/>
    </source>
</evidence>
<dbReference type="GO" id="GO:0004815">
    <property type="term" value="F:aspartate-tRNA ligase activity"/>
    <property type="evidence" value="ECO:0007669"/>
    <property type="project" value="TreeGrafter"/>
</dbReference>
<dbReference type="InterPro" id="IPR004364">
    <property type="entry name" value="Aa-tRNA-synt_II"/>
</dbReference>
<dbReference type="InterPro" id="IPR045864">
    <property type="entry name" value="aa-tRNA-synth_II/BPL/LPL"/>
</dbReference>
<gene>
    <name evidence="7" type="ORF">DEBURN_LOCUS6328</name>
</gene>
<dbReference type="EMBL" id="CAJVPK010000639">
    <property type="protein sequence ID" value="CAG8535026.1"/>
    <property type="molecule type" value="Genomic_DNA"/>
</dbReference>
<sequence>MKKEGSEKVLEIELTEYQLINTSKELPFDIHDNVKEDTKYRYRYLDLRNPSSKKLLLIKNQFCYELRKFFHDREFVDIETPILANSSPEGAKCFVVPANLKNRYYTLPQSAQIFKQLLMVSGFDKYYQIAKSFRNEDARSNRQIEFSQLELEMSFITSQQIRQLIEKMLETILKNVFETKKYESIRHPFTIPQEKYIKPFLNNEIKPEEIICDAFDLICNGEEILSGSLRIYTRELQEKVLEVLGYSQEEREEHFGYFLQALGFAAPPHGGVGLGIDRLLSVMLNTNNLKELIAFPKNIDGTCSLTGAPNLIKKSD</sequence>
<dbReference type="GO" id="GO:0006422">
    <property type="term" value="P:aspartyl-tRNA aminoacylation"/>
    <property type="evidence" value="ECO:0007669"/>
    <property type="project" value="TreeGrafter"/>
</dbReference>
<keyword evidence="3" id="KW-0067">ATP-binding</keyword>
<comment type="caution">
    <text evidence="7">The sequence shown here is derived from an EMBL/GenBank/DDBJ whole genome shotgun (WGS) entry which is preliminary data.</text>
</comment>
<evidence type="ECO:0000256" key="3">
    <source>
        <dbReference type="ARBA" id="ARBA00022840"/>
    </source>
</evidence>
<evidence type="ECO:0000313" key="7">
    <source>
        <dbReference type="EMBL" id="CAG8535026.1"/>
    </source>
</evidence>
<evidence type="ECO:0000256" key="1">
    <source>
        <dbReference type="ARBA" id="ARBA00022598"/>
    </source>
</evidence>
<protein>
    <submittedName>
        <fullName evidence="7">11110_t:CDS:1</fullName>
    </submittedName>
</protein>
<dbReference type="SUPFAM" id="SSF55681">
    <property type="entry name" value="Class II aaRS and biotin synthetases"/>
    <property type="match status" value="1"/>
</dbReference>
<dbReference type="Pfam" id="PF00152">
    <property type="entry name" value="tRNA-synt_2"/>
    <property type="match status" value="1"/>
</dbReference>
<keyword evidence="5" id="KW-0030">Aminoacyl-tRNA synthetase</keyword>
<keyword evidence="8" id="KW-1185">Reference proteome</keyword>
<dbReference type="PROSITE" id="PS50862">
    <property type="entry name" value="AA_TRNA_LIGASE_II"/>
    <property type="match status" value="1"/>
</dbReference>
<dbReference type="AlphaFoldDB" id="A0A9N9ALM7"/>